<sequence precursor="true">MVYKKIVNNIPSLSSLLLAGMVLGGSCNGKKNGAVSGTGGDAEVGNEVSDKKFSPELSKARWDAWAFIFGSKQLSYACFLNKEKQLDPMLPETYTISRSTTLETMTKLLEERVRSLKERFSLNGGITQNVETALASLIGWLDVKNKTNVSAHTQQKKYFPHYGKAIEQIVCIYNTFYSLIQELRSTQDSIHKGQYDINFKWKTKEEDLDTFYNNYIKDKFGLASRIAVAKNGEKKDILLDEHTEQLLPFLISSSSEGEGGASELMEEQVGNVMIHANNGDTLLDEINVQRDIKAGNDKTKKPYHFHIPKITGGVDLRSGSRVLTFKELLFLLCKGTLESKKDAKVENGIFGVISDTSGKKDGKLKSNPDAYKKFASDAQNPDLFVTHITDLIRNNSLKGWWSVDISEASSQLEELISKYASQAPLCNATNFTTELLKKMVEWAGATGATGITIPDRVDADGVDTVLDEIITKTSDAQTSGNSLQLISCRLANQIVSDTILLGQLKQQGGFTVGTLKDELLQMLESKKMQENLLCITVGGKPKLTSLGVKFQGMVCRFDKILKENKGTERSCTYEEIKKSTGFDIEPINKWVEETYHLLKAFLVLPDKLANVFYKYQDDNQTVDYATEIGIQNADLGLDQNPVIDKLDSFRHEYLKAKKKTEQPETPATPAA</sequence>
<reference evidence="2 3" key="1">
    <citation type="submission" date="2018-05" db="EMBL/GenBank/DDBJ databases">
        <title>Candidatus Cardinium hertigii Genome Assembly.</title>
        <authorList>
            <person name="Showmaker K.C."/>
            <person name="Walden K.O."/>
            <person name="Fields C.J."/>
            <person name="Lambert K.N."/>
            <person name="Hudson M.E."/>
        </authorList>
    </citation>
    <scope>NUCLEOTIDE SEQUENCE [LARGE SCALE GENOMIC DNA]</scope>
    <source>
        <strain evidence="3">cHgTN10</strain>
    </source>
</reference>
<dbReference type="RefSeq" id="WP_162534113.1">
    <property type="nucleotide sequence ID" value="NZ_CP029619.1"/>
</dbReference>
<evidence type="ECO:0000313" key="2">
    <source>
        <dbReference type="EMBL" id="AWN81729.1"/>
    </source>
</evidence>
<gene>
    <name evidence="2" type="ORF">DK880_00401</name>
</gene>
<proteinExistence type="predicted"/>
<feature type="chain" id="PRO_5016403218" evidence="1">
    <location>
        <begin position="20"/>
        <end position="671"/>
    </location>
</feature>
<dbReference type="Proteomes" id="UP000245872">
    <property type="component" value="Chromosome"/>
</dbReference>
<name>A0A2Z3L8J1_9BACT</name>
<organism evidence="2 3">
    <name type="scientific">Candidatus Cardinium hertigii</name>
    <dbReference type="NCBI Taxonomy" id="247481"/>
    <lineage>
        <taxon>Bacteria</taxon>
        <taxon>Pseudomonadati</taxon>
        <taxon>Bacteroidota</taxon>
        <taxon>Cytophagia</taxon>
        <taxon>Cytophagales</taxon>
        <taxon>Amoebophilaceae</taxon>
        <taxon>Candidatus Cardinium</taxon>
    </lineage>
</organism>
<evidence type="ECO:0000256" key="1">
    <source>
        <dbReference type="SAM" id="SignalP"/>
    </source>
</evidence>
<feature type="signal peptide" evidence="1">
    <location>
        <begin position="1"/>
        <end position="19"/>
    </location>
</feature>
<dbReference type="AlphaFoldDB" id="A0A2Z3L8J1"/>
<keyword evidence="1" id="KW-0732">Signal</keyword>
<evidence type="ECO:0000313" key="3">
    <source>
        <dbReference type="Proteomes" id="UP000245872"/>
    </source>
</evidence>
<dbReference type="EMBL" id="CP029619">
    <property type="protein sequence ID" value="AWN81729.1"/>
    <property type="molecule type" value="Genomic_DNA"/>
</dbReference>
<keyword evidence="3" id="KW-1185">Reference proteome</keyword>
<protein>
    <submittedName>
        <fullName evidence="2">Uncharacterized protein</fullName>
    </submittedName>
</protein>
<accession>A0A2Z3L8J1</accession>
<dbReference type="PROSITE" id="PS51257">
    <property type="entry name" value="PROKAR_LIPOPROTEIN"/>
    <property type="match status" value="1"/>
</dbReference>
<dbReference type="KEGG" id="cher:DK880_00401"/>